<feature type="region of interest" description="Disordered" evidence="1">
    <location>
        <begin position="35"/>
        <end position="68"/>
    </location>
</feature>
<feature type="compositionally biased region" description="Basic and acidic residues" evidence="1">
    <location>
        <begin position="35"/>
        <end position="46"/>
    </location>
</feature>
<sequence>MRKEEPDDDQKPDLLAHYRPVAIRAVAAALTLKRNNPDARPLRETEYSGPAVSDDADWEDEPGVSFIR</sequence>
<gene>
    <name evidence="2" type="ORF">A4U53_17260</name>
</gene>
<organism evidence="2">
    <name type="scientific">Rhizobium leguminosarum</name>
    <dbReference type="NCBI Taxonomy" id="384"/>
    <lineage>
        <taxon>Bacteria</taxon>
        <taxon>Pseudomonadati</taxon>
        <taxon>Pseudomonadota</taxon>
        <taxon>Alphaproteobacteria</taxon>
        <taxon>Hyphomicrobiales</taxon>
        <taxon>Rhizobiaceae</taxon>
        <taxon>Rhizobium/Agrobacterium group</taxon>
        <taxon>Rhizobium</taxon>
    </lineage>
</organism>
<dbReference type="AlphaFoldDB" id="A0A179BVJ8"/>
<dbReference type="EMBL" id="LWBS01000108">
    <property type="protein sequence ID" value="OAP95722.1"/>
    <property type="molecule type" value="Genomic_DNA"/>
</dbReference>
<evidence type="ECO:0000313" key="2">
    <source>
        <dbReference type="EMBL" id="OAP95722.1"/>
    </source>
</evidence>
<protein>
    <submittedName>
        <fullName evidence="2">Uncharacterized protein</fullName>
    </submittedName>
</protein>
<evidence type="ECO:0000256" key="1">
    <source>
        <dbReference type="SAM" id="MobiDB-lite"/>
    </source>
</evidence>
<accession>A0A179BVJ8</accession>
<reference evidence="2" key="1">
    <citation type="submission" date="2016-04" db="EMBL/GenBank/DDBJ databases">
        <title>Fast-growing isolate from the root nodules of Vavilovia formosa.</title>
        <authorList>
            <person name="Kimeklis A."/>
            <person name="Safronova V."/>
            <person name="Belimov A."/>
            <person name="Andronov E."/>
        </authorList>
    </citation>
    <scope>NUCLEOTIDE SEQUENCE [LARGE SCALE GENOMIC DNA]</scope>
    <source>
        <strain evidence="2">Vaf-46</strain>
    </source>
</reference>
<name>A0A179BVJ8_RHILE</name>
<comment type="caution">
    <text evidence="2">The sequence shown here is derived from an EMBL/GenBank/DDBJ whole genome shotgun (WGS) entry which is preliminary data.</text>
</comment>
<proteinExistence type="predicted"/>